<dbReference type="InterPro" id="IPR041492">
    <property type="entry name" value="HAD_2"/>
</dbReference>
<evidence type="ECO:0000313" key="1">
    <source>
        <dbReference type="EMBL" id="QHS95303.1"/>
    </source>
</evidence>
<reference evidence="1" key="1">
    <citation type="journal article" date="2020" name="Nature">
        <title>Giant virus diversity and host interactions through global metagenomics.</title>
        <authorList>
            <person name="Schulz F."/>
            <person name="Roux S."/>
            <person name="Paez-Espino D."/>
            <person name="Jungbluth S."/>
            <person name="Walsh D.A."/>
            <person name="Denef V.J."/>
            <person name="McMahon K.D."/>
            <person name="Konstantinidis K.T."/>
            <person name="Eloe-Fadrosh E.A."/>
            <person name="Kyrpides N.C."/>
            <person name="Woyke T."/>
        </authorList>
    </citation>
    <scope>NUCLEOTIDE SEQUENCE</scope>
    <source>
        <strain evidence="1">GVMAG-M-3300018428-35</strain>
    </source>
</reference>
<dbReference type="Gene3D" id="3.40.50.1000">
    <property type="entry name" value="HAD superfamily/HAD-like"/>
    <property type="match status" value="1"/>
</dbReference>
<dbReference type="Pfam" id="PF13419">
    <property type="entry name" value="HAD_2"/>
    <property type="match status" value="1"/>
</dbReference>
<dbReference type="InterPro" id="IPR023214">
    <property type="entry name" value="HAD_sf"/>
</dbReference>
<accession>A0A6C0BVM1</accession>
<evidence type="ECO:0008006" key="2">
    <source>
        <dbReference type="Google" id="ProtNLM"/>
    </source>
</evidence>
<dbReference type="EMBL" id="MN739247">
    <property type="protein sequence ID" value="QHS95303.1"/>
    <property type="molecule type" value="Genomic_DNA"/>
</dbReference>
<dbReference type="PANTHER" id="PTHR12725:SF117">
    <property type="entry name" value="HALOACID DEHALOGENASE-LIKE HYDROLASE"/>
    <property type="match status" value="1"/>
</dbReference>
<protein>
    <recommendedName>
        <fullName evidence="2">FCP1 homology domain-containing protein</fullName>
    </recommendedName>
</protein>
<dbReference type="PANTHER" id="PTHR12725">
    <property type="entry name" value="HALOACID DEHALOGENASE-LIKE HYDROLASE"/>
    <property type="match status" value="1"/>
</dbReference>
<dbReference type="InterPro" id="IPR036412">
    <property type="entry name" value="HAD-like_sf"/>
</dbReference>
<dbReference type="SUPFAM" id="SSF56784">
    <property type="entry name" value="HAD-like"/>
    <property type="match status" value="1"/>
</dbReference>
<organism evidence="1">
    <name type="scientific">viral metagenome</name>
    <dbReference type="NCBI Taxonomy" id="1070528"/>
    <lineage>
        <taxon>unclassified sequences</taxon>
        <taxon>metagenomes</taxon>
        <taxon>organismal metagenomes</taxon>
    </lineage>
</organism>
<proteinExistence type="predicted"/>
<dbReference type="AlphaFoldDB" id="A0A6C0BVM1"/>
<sequence>MKYYIFDLDDTLYKNPKDLNKMYDINPDTELINILNNCPYQKYIYTNATYDHANIILNKLKIQRLFKKIYSRDTIPSMKPNYQSVRDVENNIIFTENSKDNNFVFFDDLLPNLKTAKKRGWKTVWISPFYDSIRHDFIDYSFPDIKSCMMYCNKYDI</sequence>
<name>A0A6C0BVM1_9ZZZZ</name>